<name>A0ABR0EFT7_ZASCE</name>
<reference evidence="2 3" key="1">
    <citation type="journal article" date="2023" name="G3 (Bethesda)">
        <title>A chromosome-level genome assembly of Zasmidium syzygii isolated from banana leaves.</title>
        <authorList>
            <person name="van Westerhoven A.C."/>
            <person name="Mehrabi R."/>
            <person name="Talebi R."/>
            <person name="Steentjes M.B.F."/>
            <person name="Corcolon B."/>
            <person name="Chong P.A."/>
            <person name="Kema G.H.J."/>
            <person name="Seidl M.F."/>
        </authorList>
    </citation>
    <scope>NUCLEOTIDE SEQUENCE [LARGE SCALE GENOMIC DNA]</scope>
    <source>
        <strain evidence="2 3">P124</strain>
    </source>
</reference>
<comment type="caution">
    <text evidence="2">The sequence shown here is derived from an EMBL/GenBank/DDBJ whole genome shotgun (WGS) entry which is preliminary data.</text>
</comment>
<keyword evidence="1" id="KW-0812">Transmembrane</keyword>
<feature type="transmembrane region" description="Helical" evidence="1">
    <location>
        <begin position="226"/>
        <end position="244"/>
    </location>
</feature>
<keyword evidence="1" id="KW-1133">Transmembrane helix</keyword>
<organism evidence="2 3">
    <name type="scientific">Zasmidium cellare</name>
    <name type="common">Wine cellar mold</name>
    <name type="synonym">Racodium cellare</name>
    <dbReference type="NCBI Taxonomy" id="395010"/>
    <lineage>
        <taxon>Eukaryota</taxon>
        <taxon>Fungi</taxon>
        <taxon>Dikarya</taxon>
        <taxon>Ascomycota</taxon>
        <taxon>Pezizomycotina</taxon>
        <taxon>Dothideomycetes</taxon>
        <taxon>Dothideomycetidae</taxon>
        <taxon>Mycosphaerellales</taxon>
        <taxon>Mycosphaerellaceae</taxon>
        <taxon>Zasmidium</taxon>
    </lineage>
</organism>
<feature type="transmembrane region" description="Helical" evidence="1">
    <location>
        <begin position="74"/>
        <end position="98"/>
    </location>
</feature>
<sequence>MAPKFFEELRHLANTMNGSPKTAHSPFEKDNHIYGLRGILLISSFLWLFFQTFIPTVATHTTSGPGYQRLLRIIFGTVLWDESLISSFFFVLSARAICIRFLKDPTADNFAGTIFRRSIRLVVATGAALFISYGIFAGLGTKYITSFKQTLQNNSINPPRVPKTALQGFNALFDMFWVVREYDGQAANAFWPSGTLGRISLLYNQSWTTFFLMVLLPFARPQWHPQVLLLFTFGAFWMCSWGWYNACALLVADATINSTLALKLVSGLTISEKKDWKVPYPLIGTFMIPIGLAMKYTWAVFPRYVNDELVLHPYLDLSEQTTRRQFAAADPYPRVDNFFIIFGLLLTVETLPRVRDILSTPGLISLGKRSFSFFVAQSLVMWSAGIKLWTHIHVVNGTSVALANLAVFFTTLVTIVLFAEAFYRAVDVPSQWLATVGYHWVTK</sequence>
<feature type="transmembrane region" description="Helical" evidence="1">
    <location>
        <begin position="282"/>
        <end position="301"/>
    </location>
</feature>
<keyword evidence="3" id="KW-1185">Reference proteome</keyword>
<feature type="transmembrane region" description="Helical" evidence="1">
    <location>
        <begin position="119"/>
        <end position="139"/>
    </location>
</feature>
<feature type="transmembrane region" description="Helical" evidence="1">
    <location>
        <begin position="370"/>
        <end position="389"/>
    </location>
</feature>
<accession>A0ABR0EFT7</accession>
<gene>
    <name evidence="2" type="ORF">PRZ48_008549</name>
</gene>
<evidence type="ECO:0000256" key="1">
    <source>
        <dbReference type="SAM" id="Phobius"/>
    </source>
</evidence>
<feature type="transmembrane region" description="Helical" evidence="1">
    <location>
        <begin position="401"/>
        <end position="423"/>
    </location>
</feature>
<dbReference type="EMBL" id="JAXOVC010000006">
    <property type="protein sequence ID" value="KAK4500360.1"/>
    <property type="molecule type" value="Genomic_DNA"/>
</dbReference>
<feature type="transmembrane region" description="Helical" evidence="1">
    <location>
        <begin position="34"/>
        <end position="54"/>
    </location>
</feature>
<evidence type="ECO:0000313" key="2">
    <source>
        <dbReference type="EMBL" id="KAK4500360.1"/>
    </source>
</evidence>
<proteinExistence type="predicted"/>
<evidence type="ECO:0000313" key="3">
    <source>
        <dbReference type="Proteomes" id="UP001305779"/>
    </source>
</evidence>
<dbReference type="Proteomes" id="UP001305779">
    <property type="component" value="Unassembled WGS sequence"/>
</dbReference>
<protein>
    <submittedName>
        <fullName evidence="2">Uncharacterized protein</fullName>
    </submittedName>
</protein>
<keyword evidence="1" id="KW-0472">Membrane</keyword>